<evidence type="ECO:0000313" key="3">
    <source>
        <dbReference type="Proteomes" id="UP001601058"/>
    </source>
</evidence>
<protein>
    <submittedName>
        <fullName evidence="2">Sulfurtransferase TusA family protein</fullName>
    </submittedName>
</protein>
<reference evidence="2 3" key="1">
    <citation type="submission" date="2024-08" db="EMBL/GenBank/DDBJ databases">
        <title>Two novel Cytobacillus novel species.</title>
        <authorList>
            <person name="Liu G."/>
        </authorList>
    </citation>
    <scope>NUCLEOTIDE SEQUENCE [LARGE SCALE GENOMIC DNA]</scope>
    <source>
        <strain evidence="2 3">FJAT-53684</strain>
    </source>
</reference>
<accession>A0ABW6K212</accession>
<evidence type="ECO:0000313" key="2">
    <source>
        <dbReference type="EMBL" id="MFE8698216.1"/>
    </source>
</evidence>
<gene>
    <name evidence="2" type="ORF">ACFYKT_17990</name>
</gene>
<dbReference type="SUPFAM" id="SSF64307">
    <property type="entry name" value="SirA-like"/>
    <property type="match status" value="1"/>
</dbReference>
<dbReference type="Gene3D" id="3.30.110.40">
    <property type="entry name" value="TusA-like domain"/>
    <property type="match status" value="1"/>
</dbReference>
<proteinExistence type="predicted"/>
<dbReference type="Proteomes" id="UP001601058">
    <property type="component" value="Unassembled WGS sequence"/>
</dbReference>
<dbReference type="InterPro" id="IPR036868">
    <property type="entry name" value="TusA-like_sf"/>
</dbReference>
<sequence length="87" mass="9997">MENHMSVDVTYDAGPTGCGELIMNLFLTMKKMEEGEIIQVISYDPGAREDLPAWCRMQHHTLLNRLDDRNLSHYFIKKGNSLDQLSI</sequence>
<evidence type="ECO:0000259" key="1">
    <source>
        <dbReference type="Pfam" id="PF01206"/>
    </source>
</evidence>
<feature type="domain" description="UPF0033" evidence="1">
    <location>
        <begin position="17"/>
        <end position="77"/>
    </location>
</feature>
<keyword evidence="3" id="KW-1185">Reference proteome</keyword>
<name>A0ABW6K212_9BACI</name>
<comment type="caution">
    <text evidence="2">The sequence shown here is derived from an EMBL/GenBank/DDBJ whole genome shotgun (WGS) entry which is preliminary data.</text>
</comment>
<organism evidence="2 3">
    <name type="scientific">Cytobacillus mangrovibacter</name>
    <dbReference type="NCBI Taxonomy" id="3299024"/>
    <lineage>
        <taxon>Bacteria</taxon>
        <taxon>Bacillati</taxon>
        <taxon>Bacillota</taxon>
        <taxon>Bacilli</taxon>
        <taxon>Bacillales</taxon>
        <taxon>Bacillaceae</taxon>
        <taxon>Cytobacillus</taxon>
    </lineage>
</organism>
<dbReference type="RefSeq" id="WP_389222398.1">
    <property type="nucleotide sequence ID" value="NZ_JBIACJ010000011.1"/>
</dbReference>
<dbReference type="EMBL" id="JBIACJ010000011">
    <property type="protein sequence ID" value="MFE8698216.1"/>
    <property type="molecule type" value="Genomic_DNA"/>
</dbReference>
<dbReference type="Pfam" id="PF01206">
    <property type="entry name" value="TusA"/>
    <property type="match status" value="1"/>
</dbReference>
<dbReference type="InterPro" id="IPR001455">
    <property type="entry name" value="TusA-like"/>
</dbReference>